<evidence type="ECO:0000313" key="2">
    <source>
        <dbReference type="EMBL" id="GFY50674.1"/>
    </source>
</evidence>
<accession>A0A8X7C2U7</accession>
<dbReference type="AlphaFoldDB" id="A0A8X7C2U7"/>
<proteinExistence type="predicted"/>
<dbReference type="EMBL" id="BMAV01007632">
    <property type="protein sequence ID" value="GFY50674.1"/>
    <property type="molecule type" value="Genomic_DNA"/>
</dbReference>
<evidence type="ECO:0000313" key="3">
    <source>
        <dbReference type="Proteomes" id="UP000886998"/>
    </source>
</evidence>
<dbReference type="OrthoDB" id="6514143at2759"/>
<keyword evidence="3" id="KW-1185">Reference proteome</keyword>
<dbReference type="Proteomes" id="UP000886998">
    <property type="component" value="Unassembled WGS sequence"/>
</dbReference>
<protein>
    <submittedName>
        <fullName evidence="2">Transposon Ty3-I Gag-Pol polyprotein</fullName>
    </submittedName>
</protein>
<gene>
    <name evidence="2" type="primary">TY3B-I_1481</name>
    <name evidence="2" type="ORF">TNIN_342801</name>
</gene>
<sequence length="122" mass="14021">MISPDLDVNQKRMLVDMLQEYSEAFKESKNVIPQITVKHRINTGDNLPVKQRVYRVSPAERLKDPSGSLARWALRLQEYDLEIVYKSGKKHKDTDSLSRNPVEDEVFPSEQKTTLASFSDIA</sequence>
<feature type="region of interest" description="Disordered" evidence="1">
    <location>
        <begin position="88"/>
        <end position="122"/>
    </location>
</feature>
<name>A0A8X7C2U7_9ARAC</name>
<reference evidence="2" key="1">
    <citation type="submission" date="2020-08" db="EMBL/GenBank/DDBJ databases">
        <title>Multicomponent nature underlies the extraordinary mechanical properties of spider dragline silk.</title>
        <authorList>
            <person name="Kono N."/>
            <person name="Nakamura H."/>
            <person name="Mori M."/>
            <person name="Yoshida Y."/>
            <person name="Ohtoshi R."/>
            <person name="Malay A.D."/>
            <person name="Moran D.A.P."/>
            <person name="Tomita M."/>
            <person name="Numata K."/>
            <person name="Arakawa K."/>
        </authorList>
    </citation>
    <scope>NUCLEOTIDE SEQUENCE</scope>
</reference>
<comment type="caution">
    <text evidence="2">The sequence shown here is derived from an EMBL/GenBank/DDBJ whole genome shotgun (WGS) entry which is preliminary data.</text>
</comment>
<evidence type="ECO:0000256" key="1">
    <source>
        <dbReference type="SAM" id="MobiDB-lite"/>
    </source>
</evidence>
<feature type="compositionally biased region" description="Polar residues" evidence="1">
    <location>
        <begin position="110"/>
        <end position="122"/>
    </location>
</feature>
<organism evidence="2 3">
    <name type="scientific">Trichonephila inaurata madagascariensis</name>
    <dbReference type="NCBI Taxonomy" id="2747483"/>
    <lineage>
        <taxon>Eukaryota</taxon>
        <taxon>Metazoa</taxon>
        <taxon>Ecdysozoa</taxon>
        <taxon>Arthropoda</taxon>
        <taxon>Chelicerata</taxon>
        <taxon>Arachnida</taxon>
        <taxon>Araneae</taxon>
        <taxon>Araneomorphae</taxon>
        <taxon>Entelegynae</taxon>
        <taxon>Araneoidea</taxon>
        <taxon>Nephilidae</taxon>
        <taxon>Trichonephila</taxon>
        <taxon>Trichonephila inaurata</taxon>
    </lineage>
</organism>